<evidence type="ECO:0000256" key="4">
    <source>
        <dbReference type="ARBA" id="ARBA00022692"/>
    </source>
</evidence>
<dbReference type="SMART" id="SM00220">
    <property type="entry name" value="S_TKc"/>
    <property type="match status" value="1"/>
</dbReference>
<keyword evidence="3" id="KW-0808">Transferase</keyword>
<dbReference type="GO" id="GO:0004674">
    <property type="term" value="F:protein serine/threonine kinase activity"/>
    <property type="evidence" value="ECO:0007669"/>
    <property type="project" value="UniProtKB-KW"/>
</dbReference>
<dbReference type="OrthoDB" id="4062651at2759"/>
<evidence type="ECO:0000256" key="16">
    <source>
        <dbReference type="SAM" id="Phobius"/>
    </source>
</evidence>
<dbReference type="PANTHER" id="PTHR27002">
    <property type="entry name" value="RECEPTOR-LIKE SERINE/THREONINE-PROTEIN KINASE SD1-8"/>
    <property type="match status" value="1"/>
</dbReference>
<evidence type="ECO:0000256" key="10">
    <source>
        <dbReference type="ARBA" id="ARBA00022989"/>
    </source>
</evidence>
<feature type="compositionally biased region" description="Pro residues" evidence="15">
    <location>
        <begin position="245"/>
        <end position="273"/>
    </location>
</feature>
<dbReference type="EMBL" id="RXIC02000019">
    <property type="protein sequence ID" value="KAB1227480.1"/>
    <property type="molecule type" value="Genomic_DNA"/>
</dbReference>
<evidence type="ECO:0000256" key="1">
    <source>
        <dbReference type="ARBA" id="ARBA00004167"/>
    </source>
</evidence>
<dbReference type="InterPro" id="IPR017441">
    <property type="entry name" value="Protein_kinase_ATP_BS"/>
</dbReference>
<evidence type="ECO:0000256" key="9">
    <source>
        <dbReference type="ARBA" id="ARBA00022840"/>
    </source>
</evidence>
<evidence type="ECO:0000256" key="17">
    <source>
        <dbReference type="SAM" id="SignalP"/>
    </source>
</evidence>
<evidence type="ECO:0000256" key="14">
    <source>
        <dbReference type="PROSITE-ProRule" id="PRU10141"/>
    </source>
</evidence>
<comment type="caution">
    <text evidence="20">The sequence shown here is derived from an EMBL/GenBank/DDBJ whole genome shotgun (WGS) entry which is preliminary data.</text>
</comment>
<feature type="domain" description="Gnk2-homologous" evidence="19">
    <location>
        <begin position="23"/>
        <end position="126"/>
    </location>
</feature>
<proteinExistence type="predicted"/>
<feature type="chain" id="PRO_5025387453" evidence="17">
    <location>
        <begin position="25"/>
        <end position="574"/>
    </location>
</feature>
<feature type="binding site" evidence="14">
    <location>
        <position position="375"/>
    </location>
    <ligand>
        <name>ATP</name>
        <dbReference type="ChEBI" id="CHEBI:30616"/>
    </ligand>
</feature>
<dbReference type="CDD" id="cd23509">
    <property type="entry name" value="Gnk2-like"/>
    <property type="match status" value="2"/>
</dbReference>
<evidence type="ECO:0000313" key="20">
    <source>
        <dbReference type="EMBL" id="KAB1227480.1"/>
    </source>
</evidence>
<dbReference type="PROSITE" id="PS00107">
    <property type="entry name" value="PROTEIN_KINASE_ATP"/>
    <property type="match status" value="1"/>
</dbReference>
<keyword evidence="10 16" id="KW-1133">Transmembrane helix</keyword>
<keyword evidence="21" id="KW-1185">Reference proteome</keyword>
<keyword evidence="11 16" id="KW-0472">Membrane</keyword>
<name>A0A6A1WXW3_9ROSI</name>
<evidence type="ECO:0000256" key="13">
    <source>
        <dbReference type="ARBA" id="ARBA00023180"/>
    </source>
</evidence>
<evidence type="ECO:0000256" key="15">
    <source>
        <dbReference type="SAM" id="MobiDB-lite"/>
    </source>
</evidence>
<dbReference type="Pfam" id="PF00069">
    <property type="entry name" value="Pkinase"/>
    <property type="match status" value="1"/>
</dbReference>
<dbReference type="PANTHER" id="PTHR27002:SF1073">
    <property type="entry name" value="CYSTEINE-RICH RECEPTOR-LIKE PROTEIN KINASE 29"/>
    <property type="match status" value="1"/>
</dbReference>
<keyword evidence="6" id="KW-0677">Repeat</keyword>
<evidence type="ECO:0000259" key="19">
    <source>
        <dbReference type="PROSITE" id="PS51473"/>
    </source>
</evidence>
<dbReference type="PROSITE" id="PS51473">
    <property type="entry name" value="GNK2"/>
    <property type="match status" value="2"/>
</dbReference>
<evidence type="ECO:0000259" key="18">
    <source>
        <dbReference type="PROSITE" id="PS50011"/>
    </source>
</evidence>
<keyword evidence="4 16" id="KW-0812">Transmembrane</keyword>
<dbReference type="FunFam" id="1.10.510.10:FF:000129">
    <property type="entry name" value="cysteine-rich receptor-like protein kinase 10"/>
    <property type="match status" value="1"/>
</dbReference>
<keyword evidence="9 14" id="KW-0067">ATP-binding</keyword>
<evidence type="ECO:0000256" key="2">
    <source>
        <dbReference type="ARBA" id="ARBA00022527"/>
    </source>
</evidence>
<dbReference type="PROSITE" id="PS50011">
    <property type="entry name" value="PROTEIN_KINASE_DOM"/>
    <property type="match status" value="1"/>
</dbReference>
<dbReference type="Proteomes" id="UP000516437">
    <property type="component" value="Chromosome 1"/>
</dbReference>
<feature type="domain" description="Gnk2-homologous" evidence="19">
    <location>
        <begin position="132"/>
        <end position="239"/>
    </location>
</feature>
<comment type="subcellular location">
    <subcellularLocation>
        <location evidence="1">Membrane</location>
        <topology evidence="1">Single-pass membrane protein</topology>
    </subcellularLocation>
</comment>
<feature type="domain" description="Protein kinase" evidence="18">
    <location>
        <begin position="272"/>
        <end position="574"/>
    </location>
</feature>
<evidence type="ECO:0000256" key="5">
    <source>
        <dbReference type="ARBA" id="ARBA00022729"/>
    </source>
</evidence>
<keyword evidence="12 20" id="KW-0675">Receptor</keyword>
<dbReference type="FunFam" id="3.30.430.20:FF:000002">
    <property type="entry name" value="Cysteine-rich receptor-like protein kinase 10"/>
    <property type="match status" value="1"/>
</dbReference>
<dbReference type="InterPro" id="IPR038408">
    <property type="entry name" value="GNK2_sf"/>
</dbReference>
<dbReference type="SUPFAM" id="SSF56112">
    <property type="entry name" value="Protein kinase-like (PK-like)"/>
    <property type="match status" value="1"/>
</dbReference>
<evidence type="ECO:0000256" key="3">
    <source>
        <dbReference type="ARBA" id="ARBA00022679"/>
    </source>
</evidence>
<organism evidence="20 21">
    <name type="scientific">Morella rubra</name>
    <name type="common">Chinese bayberry</name>
    <dbReference type="NCBI Taxonomy" id="262757"/>
    <lineage>
        <taxon>Eukaryota</taxon>
        <taxon>Viridiplantae</taxon>
        <taxon>Streptophyta</taxon>
        <taxon>Embryophyta</taxon>
        <taxon>Tracheophyta</taxon>
        <taxon>Spermatophyta</taxon>
        <taxon>Magnoliopsida</taxon>
        <taxon>eudicotyledons</taxon>
        <taxon>Gunneridae</taxon>
        <taxon>Pentapetalae</taxon>
        <taxon>rosids</taxon>
        <taxon>fabids</taxon>
        <taxon>Fagales</taxon>
        <taxon>Myricaceae</taxon>
        <taxon>Morella</taxon>
    </lineage>
</organism>
<gene>
    <name evidence="20" type="ORF">CJ030_MR1G028868</name>
</gene>
<reference evidence="20 21" key="1">
    <citation type="journal article" date="2019" name="Plant Biotechnol. J.">
        <title>The red bayberry genome and genetic basis of sex determination.</title>
        <authorList>
            <person name="Jia H.M."/>
            <person name="Jia H.J."/>
            <person name="Cai Q.L."/>
            <person name="Wang Y."/>
            <person name="Zhao H.B."/>
            <person name="Yang W.F."/>
            <person name="Wang G.Y."/>
            <person name="Li Y.H."/>
            <person name="Zhan D.L."/>
            <person name="Shen Y.T."/>
            <person name="Niu Q.F."/>
            <person name="Chang L."/>
            <person name="Qiu J."/>
            <person name="Zhao L."/>
            <person name="Xie H.B."/>
            <person name="Fu W.Y."/>
            <person name="Jin J."/>
            <person name="Li X.W."/>
            <person name="Jiao Y."/>
            <person name="Zhou C.C."/>
            <person name="Tu T."/>
            <person name="Chai C.Y."/>
            <person name="Gao J.L."/>
            <person name="Fan L.J."/>
            <person name="van de Weg E."/>
            <person name="Wang J.Y."/>
            <person name="Gao Z.S."/>
        </authorList>
    </citation>
    <scope>NUCLEOTIDE SEQUENCE [LARGE SCALE GENOMIC DNA]</scope>
    <source>
        <tissue evidence="20">Leaves</tissue>
    </source>
</reference>
<keyword evidence="13" id="KW-0325">Glycoprotein</keyword>
<dbReference type="GO" id="GO:0005524">
    <property type="term" value="F:ATP binding"/>
    <property type="evidence" value="ECO:0007669"/>
    <property type="project" value="UniProtKB-UniRule"/>
</dbReference>
<protein>
    <submittedName>
        <fullName evidence="20">Cysteine-rich receptor-like protein kinase 25</fullName>
    </submittedName>
</protein>
<dbReference type="InterPro" id="IPR011009">
    <property type="entry name" value="Kinase-like_dom_sf"/>
</dbReference>
<keyword evidence="2" id="KW-0723">Serine/threonine-protein kinase</keyword>
<dbReference type="PROSITE" id="PS00108">
    <property type="entry name" value="PROTEIN_KINASE_ST"/>
    <property type="match status" value="1"/>
</dbReference>
<dbReference type="AlphaFoldDB" id="A0A6A1WXW3"/>
<keyword evidence="5 17" id="KW-0732">Signal</keyword>
<evidence type="ECO:0000256" key="8">
    <source>
        <dbReference type="ARBA" id="ARBA00022777"/>
    </source>
</evidence>
<feature type="transmembrane region" description="Helical" evidence="16">
    <location>
        <begin position="288"/>
        <end position="312"/>
    </location>
</feature>
<dbReference type="Gene3D" id="3.30.430.20">
    <property type="entry name" value="Gnk2 domain, C-X8-C-X2-C motif"/>
    <property type="match status" value="2"/>
</dbReference>
<dbReference type="Gene3D" id="1.10.510.10">
    <property type="entry name" value="Transferase(Phosphotransferase) domain 1"/>
    <property type="match status" value="1"/>
</dbReference>
<keyword evidence="7 14" id="KW-0547">Nucleotide-binding</keyword>
<feature type="signal peptide" evidence="17">
    <location>
        <begin position="1"/>
        <end position="24"/>
    </location>
</feature>
<dbReference type="InterPro" id="IPR000719">
    <property type="entry name" value="Prot_kinase_dom"/>
</dbReference>
<dbReference type="GO" id="GO:0006950">
    <property type="term" value="P:response to stress"/>
    <property type="evidence" value="ECO:0007669"/>
    <property type="project" value="UniProtKB-ARBA"/>
</dbReference>
<dbReference type="Pfam" id="PF01657">
    <property type="entry name" value="Stress-antifung"/>
    <property type="match status" value="2"/>
</dbReference>
<sequence>MCRSILPFFFYLSLLHLITPTAQREPYVCYETGNYTSNSTYRANLESLLASMSSNTDIDYGFYNFSAGENSDKVNSIALCRGDRTPDECRTCLNASSYDLLQVCPNQKEAITWYGDCSLRYSHRSIFGVMESSPLYAFYNTANVSDVEGFNQVLRPLLDRLIKRAASGNSTRKFALASVPAPAFQTLYALVECTPDLDELECSYCLVAAQQFIPQCCDGKQGGKYVTPSCDLRYEVYPFYDPAAEAPPPSTSTPSPPQPQQPVLPPSPPPIKALPPTEGKGGNSSRTALVIVVPIVLSGVVIISFCICVFYLRLRKQREEVETVDQIGRSESLQFDFGTIRVATGDFSDANKLGKGGFGFVYKGALPNGKEIAVKRLSKGSAQGDPEFKNEVISNQKYKLNWEMRYKIIEGIARGLLYLHEDSQLRIIHRDLKASNILLDKDMTPKIADFGTARLFVRDQTQGNTNRVVGTYGYMPPEYVIHGNFSVKSDVFSFGVLVLEIVTGRKNTSPRDGENEEGLLSYVWKNWRAGTTSKLVDPSVTSTSPATQIMRCIHVGLLCVQENVANRPPWRQLF</sequence>
<dbReference type="InterPro" id="IPR002902">
    <property type="entry name" value="GNK2"/>
</dbReference>
<keyword evidence="8 20" id="KW-0418">Kinase</keyword>
<dbReference type="Gene3D" id="3.30.200.20">
    <property type="entry name" value="Phosphorylase Kinase, domain 1"/>
    <property type="match status" value="1"/>
</dbReference>
<accession>A0A6A1WXW3</accession>
<evidence type="ECO:0000256" key="7">
    <source>
        <dbReference type="ARBA" id="ARBA00022741"/>
    </source>
</evidence>
<evidence type="ECO:0000256" key="12">
    <source>
        <dbReference type="ARBA" id="ARBA00023170"/>
    </source>
</evidence>
<dbReference type="GO" id="GO:0005886">
    <property type="term" value="C:plasma membrane"/>
    <property type="evidence" value="ECO:0007669"/>
    <property type="project" value="TreeGrafter"/>
</dbReference>
<feature type="region of interest" description="Disordered" evidence="15">
    <location>
        <begin position="245"/>
        <end position="284"/>
    </location>
</feature>
<dbReference type="FunFam" id="3.30.430.20:FF:000003">
    <property type="entry name" value="Cysteine-rich RLK (RECEPTOR-like protein kinase) 10"/>
    <property type="match status" value="1"/>
</dbReference>
<evidence type="ECO:0000256" key="11">
    <source>
        <dbReference type="ARBA" id="ARBA00023136"/>
    </source>
</evidence>
<evidence type="ECO:0000313" key="21">
    <source>
        <dbReference type="Proteomes" id="UP000516437"/>
    </source>
</evidence>
<dbReference type="InterPro" id="IPR008271">
    <property type="entry name" value="Ser/Thr_kinase_AS"/>
</dbReference>
<evidence type="ECO:0000256" key="6">
    <source>
        <dbReference type="ARBA" id="ARBA00022737"/>
    </source>
</evidence>